<comment type="caution">
    <text evidence="2">The sequence shown here is derived from an EMBL/GenBank/DDBJ whole genome shotgun (WGS) entry which is preliminary data.</text>
</comment>
<keyword evidence="1" id="KW-0812">Transmembrane</keyword>
<keyword evidence="1" id="KW-1133">Transmembrane helix</keyword>
<feature type="transmembrane region" description="Helical" evidence="1">
    <location>
        <begin position="43"/>
        <end position="66"/>
    </location>
</feature>
<reference evidence="2 3" key="1">
    <citation type="submission" date="2019-08" db="EMBL/GenBank/DDBJ databases">
        <title>Bacillus genomes from the desert of Cuatro Cienegas, Coahuila.</title>
        <authorList>
            <person name="Olmedo-Alvarez G."/>
        </authorList>
    </citation>
    <scope>NUCLEOTIDE SEQUENCE [LARGE SCALE GENOMIC DNA]</scope>
    <source>
        <strain evidence="2 3">CH28_1T</strain>
    </source>
</reference>
<organism evidence="2 3">
    <name type="scientific">Sutcliffiella horikoshii</name>
    <dbReference type="NCBI Taxonomy" id="79883"/>
    <lineage>
        <taxon>Bacteria</taxon>
        <taxon>Bacillati</taxon>
        <taxon>Bacillota</taxon>
        <taxon>Bacilli</taxon>
        <taxon>Bacillales</taxon>
        <taxon>Bacillaceae</taxon>
        <taxon>Sutcliffiella</taxon>
    </lineage>
</organism>
<gene>
    <name evidence="2" type="ORF">FZC76_14900</name>
</gene>
<feature type="transmembrane region" description="Helical" evidence="1">
    <location>
        <begin position="6"/>
        <end position="31"/>
    </location>
</feature>
<evidence type="ECO:0000313" key="3">
    <source>
        <dbReference type="Proteomes" id="UP000322524"/>
    </source>
</evidence>
<evidence type="ECO:0000256" key="1">
    <source>
        <dbReference type="SAM" id="Phobius"/>
    </source>
</evidence>
<evidence type="ECO:0000313" key="2">
    <source>
        <dbReference type="EMBL" id="TYS67842.1"/>
    </source>
</evidence>
<name>A0A5D4T022_9BACI</name>
<dbReference type="Proteomes" id="UP000322524">
    <property type="component" value="Unassembled WGS sequence"/>
</dbReference>
<protein>
    <submittedName>
        <fullName evidence="2">Uncharacterized protein</fullName>
    </submittedName>
</protein>
<dbReference type="OrthoDB" id="2905441at2"/>
<dbReference type="AlphaFoldDB" id="A0A5D4T022"/>
<dbReference type="EMBL" id="VTEV01000005">
    <property type="protein sequence ID" value="TYS67842.1"/>
    <property type="molecule type" value="Genomic_DNA"/>
</dbReference>
<proteinExistence type="predicted"/>
<keyword evidence="1" id="KW-0472">Membrane</keyword>
<accession>A0A5D4T022</accession>
<sequence>MEALLIIGVTVGAIFMPILGIIFCVNLVTILKKIKNDENIRVNTFWLTTSFILIVWSIALTGLASIN</sequence>
<dbReference type="RefSeq" id="WP_148988950.1">
    <property type="nucleotide sequence ID" value="NZ_VTEV01000005.1"/>
</dbReference>